<evidence type="ECO:0000313" key="3">
    <source>
        <dbReference type="Proteomes" id="UP000767446"/>
    </source>
</evidence>
<evidence type="ECO:0000259" key="1">
    <source>
        <dbReference type="PROSITE" id="PS50837"/>
    </source>
</evidence>
<dbReference type="InterPro" id="IPR007111">
    <property type="entry name" value="NACHT_NTPase"/>
</dbReference>
<reference evidence="2" key="1">
    <citation type="submission" date="2021-02" db="EMBL/GenBank/DDBJ databases">
        <title>Metagenome analyses of Stigonema ocellatum DSM 106950, Chlorogloea purpurea SAG 13.99 and Gomphosphaeria aponina DSM 107014.</title>
        <authorList>
            <person name="Marter P."/>
            <person name="Huang S."/>
        </authorList>
    </citation>
    <scope>NUCLEOTIDE SEQUENCE</scope>
    <source>
        <strain evidence="2">JP213</strain>
    </source>
</reference>
<organism evidence="2 3">
    <name type="scientific">Gomphosphaeria aponina SAG 52.96 = DSM 107014</name>
    <dbReference type="NCBI Taxonomy" id="1521640"/>
    <lineage>
        <taxon>Bacteria</taxon>
        <taxon>Bacillati</taxon>
        <taxon>Cyanobacteriota</taxon>
        <taxon>Cyanophyceae</taxon>
        <taxon>Oscillatoriophycideae</taxon>
        <taxon>Chroococcales</taxon>
        <taxon>Gomphosphaeriaceae</taxon>
        <taxon>Gomphosphaeria</taxon>
    </lineage>
</organism>
<dbReference type="CDD" id="cd00267">
    <property type="entry name" value="ABC_ATPase"/>
    <property type="match status" value="1"/>
</dbReference>
<dbReference type="PANTHER" id="PTHR46844:SF1">
    <property type="entry name" value="SLR5058 PROTEIN"/>
    <property type="match status" value="1"/>
</dbReference>
<dbReference type="Proteomes" id="UP000767446">
    <property type="component" value="Unassembled WGS sequence"/>
</dbReference>
<name>A0A941GW26_9CHRO</name>
<protein>
    <submittedName>
        <fullName evidence="2">NACHT domain-containing NTPase</fullName>
    </submittedName>
</protein>
<dbReference type="Pfam" id="PF22727">
    <property type="entry name" value="NCH2"/>
    <property type="match status" value="1"/>
</dbReference>
<sequence length="766" mass="88569">MAKRSIKASETGIAQAKQRFERTGWTQEYLATEVGLSTRQSIWKFFTGRPIERHLFIEICFKLDLKWEEIADLPEIAVAEKQILRKNKSWEVEQWVLEMRSQLQPQIETQCGTLQSSLEITQPLYLEQVYTNVNIIPQLTNERWLEVEDLQKTPRGFNRLMEERETILGMEIVAQHCKLMILGKPGCGKSTFLQNIALECIQGFYKSDCIPIFIQLGILVIEGENEEQFSLFNYLKNLGLNCGLSQEQVKKILESGKVLLLLDGLDEVSLKNKEEIVKEIDKFAQVYLKNQIIITSRIGAQQYYFRGFNYVEIADFNQAQVETFVQKWFMATAKSKAEGLNLAEQFLQQLDLQANLSIRDLVITPILLNLICSVFKERAIFPTKRAKIYQIGLDILLVRWDLSRGVMRDEIYCELSLPDKIKLLCEIAATNLAAGNYFFEKSELIYIIEEYLGSLPNGSDDPETLWLNGEAVLKSLQIQHGLLVEQAREIYSFSHLTFQEYLTARKFVATPPQFLHTTLSHLGSYALDNRWREVIILTVSMLPRADFLLQEIKKQVDGIVELDGDLANFLSLINQKVESLKVSRKKAAVRAFYLTLFEENRDLNLATSIDENFVSNLCEELALDLALARIFAICLNLGKNPKIEGLLNLFFALDLENRFQLAAELKVSLKNLKEQLPDWGEGIEKTKKWWEKNGENWAKQLRLMLIEQRQIGHHWQRSEQQQELWQKYYHANLFLVECLKSECHVSPQVRSEIEANLLFLNPQKDC</sequence>
<dbReference type="AlphaFoldDB" id="A0A941GW26"/>
<gene>
    <name evidence="2" type="ORF">DSM107014_12455</name>
</gene>
<feature type="domain" description="NACHT" evidence="1">
    <location>
        <begin position="177"/>
        <end position="297"/>
    </location>
</feature>
<accession>A0A941GW26</accession>
<dbReference type="Pfam" id="PF05729">
    <property type="entry name" value="NACHT"/>
    <property type="match status" value="1"/>
</dbReference>
<comment type="caution">
    <text evidence="2">The sequence shown here is derived from an EMBL/GenBank/DDBJ whole genome shotgun (WGS) entry which is preliminary data.</text>
</comment>
<evidence type="ECO:0000313" key="2">
    <source>
        <dbReference type="EMBL" id="MBR8828690.1"/>
    </source>
</evidence>
<proteinExistence type="predicted"/>
<dbReference type="PROSITE" id="PS50837">
    <property type="entry name" value="NACHT"/>
    <property type="match status" value="1"/>
</dbReference>
<dbReference type="InterPro" id="IPR027417">
    <property type="entry name" value="P-loop_NTPase"/>
</dbReference>
<dbReference type="PANTHER" id="PTHR46844">
    <property type="entry name" value="SLR5058 PROTEIN"/>
    <property type="match status" value="1"/>
</dbReference>
<dbReference type="EMBL" id="JADQBC010000082">
    <property type="protein sequence ID" value="MBR8828690.1"/>
    <property type="molecule type" value="Genomic_DNA"/>
</dbReference>
<dbReference type="InterPro" id="IPR054501">
    <property type="entry name" value="NCH2"/>
</dbReference>
<dbReference type="Gene3D" id="3.40.50.300">
    <property type="entry name" value="P-loop containing nucleotide triphosphate hydrolases"/>
    <property type="match status" value="1"/>
</dbReference>
<dbReference type="SUPFAM" id="SSF52540">
    <property type="entry name" value="P-loop containing nucleoside triphosphate hydrolases"/>
    <property type="match status" value="1"/>
</dbReference>